<keyword evidence="1" id="KW-0812">Transmembrane</keyword>
<reference evidence="2 3" key="1">
    <citation type="submission" date="2019-06" db="EMBL/GenBank/DDBJ databases">
        <title>Whole genome shotgun sequence of Cellulomonas gelida NBRC 3748.</title>
        <authorList>
            <person name="Hosoyama A."/>
            <person name="Uohara A."/>
            <person name="Ohji S."/>
            <person name="Ichikawa N."/>
        </authorList>
    </citation>
    <scope>NUCLEOTIDE SEQUENCE [LARGE SCALE GENOMIC DNA]</scope>
    <source>
        <strain evidence="2 3">NBRC 3748</strain>
    </source>
</reference>
<gene>
    <name evidence="2" type="ORF">CGE01nite_19420</name>
</gene>
<organism evidence="2 3">
    <name type="scientific">Cellulomonas gelida</name>
    <dbReference type="NCBI Taxonomy" id="1712"/>
    <lineage>
        <taxon>Bacteria</taxon>
        <taxon>Bacillati</taxon>
        <taxon>Actinomycetota</taxon>
        <taxon>Actinomycetes</taxon>
        <taxon>Micrococcales</taxon>
        <taxon>Cellulomonadaceae</taxon>
        <taxon>Cellulomonas</taxon>
    </lineage>
</organism>
<dbReference type="EMBL" id="BJLQ01000018">
    <property type="protein sequence ID" value="GEA84691.1"/>
    <property type="molecule type" value="Genomic_DNA"/>
</dbReference>
<dbReference type="OrthoDB" id="4823400at2"/>
<evidence type="ECO:0000313" key="2">
    <source>
        <dbReference type="EMBL" id="GEA84691.1"/>
    </source>
</evidence>
<name>A0A4Y3KJT9_9CELL</name>
<comment type="caution">
    <text evidence="2">The sequence shown here is derived from an EMBL/GenBank/DDBJ whole genome shotgun (WGS) entry which is preliminary data.</text>
</comment>
<dbReference type="AlphaFoldDB" id="A0A4Y3KJT9"/>
<keyword evidence="1" id="KW-1133">Transmembrane helix</keyword>
<dbReference type="RefSeq" id="WP_141370582.1">
    <property type="nucleotide sequence ID" value="NZ_BJLQ01000018.1"/>
</dbReference>
<evidence type="ECO:0000313" key="3">
    <source>
        <dbReference type="Proteomes" id="UP000320461"/>
    </source>
</evidence>
<sequence length="454" mass="48004">MERDLNDYLRAVAEADERSLDGVSPVGPLERAARGVRRRRLLRHTRVAVLSVAGLAAVGGGALLAGPALQHPVDPATRGAVVTTHPTPSGEQIETPGIPPYAELTPDVLAQTGAGWVLSVHLAETYDPSGVRDDGGDTVLLTSPDGFTYRVPGVLAGSRLRVVDWRAGATTAVVREFVDGHSHRAVLDLADGTVTPDERGLPDDATFVGRSTQGELWHGGVFVLLADDGTSRSVYDGPSEGLGQLDPTGRRMIGSRDVMTTGDHTTFEVVDLETGDVTGPFSLTVDGLRCGIETWLDPVNLLARCVEPGASYQDGFEELELDVSGAQLAYRSVRTVGADDDFIVGAQWLSDRTLVGDTVTLDEQQCASTGTSLRHRDGSLENIHVLEPGAFGATVPKVAAGIVYVQSEQGCNGEQAPSTLTAHDLAGHINTLLLGFPVDNRGDRPGMLSWVVAQ</sequence>
<feature type="transmembrane region" description="Helical" evidence="1">
    <location>
        <begin position="47"/>
        <end position="69"/>
    </location>
</feature>
<keyword evidence="1" id="KW-0472">Membrane</keyword>
<protein>
    <submittedName>
        <fullName evidence="2">Uncharacterized protein</fullName>
    </submittedName>
</protein>
<proteinExistence type="predicted"/>
<accession>A0A4Y3KJT9</accession>
<keyword evidence="3" id="KW-1185">Reference proteome</keyword>
<evidence type="ECO:0000256" key="1">
    <source>
        <dbReference type="SAM" id="Phobius"/>
    </source>
</evidence>
<dbReference type="Proteomes" id="UP000320461">
    <property type="component" value="Unassembled WGS sequence"/>
</dbReference>